<sequence>MTQTDPLHFSPVPHQRRARGWTEAAQRAFIAMLARCGVVAHAARSVGCSPRSAYHLRQRAGADSFAAAWDWALEMGLDESRAKAVALAKGRRERPIMRRGRQVGVRIDTDLRLLYAAMRSLDAERSGHRAAMPHRQRIGLRDIMRRLLDAGPFSPEEWAMLGPQLAGAIGEDPPRPAT</sequence>
<evidence type="ECO:0000313" key="1">
    <source>
        <dbReference type="EMBL" id="MFD1106708.1"/>
    </source>
</evidence>
<dbReference type="EMBL" id="JBHTLS010000133">
    <property type="protein sequence ID" value="MFD1106708.1"/>
    <property type="molecule type" value="Genomic_DNA"/>
</dbReference>
<evidence type="ECO:0008006" key="3">
    <source>
        <dbReference type="Google" id="ProtNLM"/>
    </source>
</evidence>
<dbReference type="Proteomes" id="UP001597203">
    <property type="component" value="Unassembled WGS sequence"/>
</dbReference>
<organism evidence="1 2">
    <name type="scientific">Sphingobium olei</name>
    <dbReference type="NCBI Taxonomy" id="420955"/>
    <lineage>
        <taxon>Bacteria</taxon>
        <taxon>Pseudomonadati</taxon>
        <taxon>Pseudomonadota</taxon>
        <taxon>Alphaproteobacteria</taxon>
        <taxon>Sphingomonadales</taxon>
        <taxon>Sphingomonadaceae</taxon>
        <taxon>Sphingobium</taxon>
    </lineage>
</organism>
<gene>
    <name evidence="1" type="ORF">ACFQ24_17735</name>
</gene>
<protein>
    <recommendedName>
        <fullName evidence="3">Helix-turn-helix domain-containing protein</fullName>
    </recommendedName>
</protein>
<comment type="caution">
    <text evidence="1">The sequence shown here is derived from an EMBL/GenBank/DDBJ whole genome shotgun (WGS) entry which is preliminary data.</text>
</comment>
<proteinExistence type="predicted"/>
<name>A0ABW3P6R8_9SPHN</name>
<accession>A0ABW3P6R8</accession>
<dbReference type="RefSeq" id="WP_380913638.1">
    <property type="nucleotide sequence ID" value="NZ_JBHTLS010000133.1"/>
</dbReference>
<evidence type="ECO:0000313" key="2">
    <source>
        <dbReference type="Proteomes" id="UP001597203"/>
    </source>
</evidence>
<reference evidence="2" key="1">
    <citation type="journal article" date="2019" name="Int. J. Syst. Evol. Microbiol.">
        <title>The Global Catalogue of Microorganisms (GCM) 10K type strain sequencing project: providing services to taxonomists for standard genome sequencing and annotation.</title>
        <authorList>
            <consortium name="The Broad Institute Genomics Platform"/>
            <consortium name="The Broad Institute Genome Sequencing Center for Infectious Disease"/>
            <person name="Wu L."/>
            <person name="Ma J."/>
        </authorList>
    </citation>
    <scope>NUCLEOTIDE SEQUENCE [LARGE SCALE GENOMIC DNA]</scope>
    <source>
        <strain evidence="2">CCUG 54329</strain>
    </source>
</reference>
<keyword evidence="2" id="KW-1185">Reference proteome</keyword>